<proteinExistence type="predicted"/>
<dbReference type="SUPFAM" id="SSF51206">
    <property type="entry name" value="cAMP-binding domain-like"/>
    <property type="match status" value="1"/>
</dbReference>
<evidence type="ECO:0000313" key="3">
    <source>
        <dbReference type="Proteomes" id="UP001431783"/>
    </source>
</evidence>
<dbReference type="InterPro" id="IPR014710">
    <property type="entry name" value="RmlC-like_jellyroll"/>
</dbReference>
<gene>
    <name evidence="2" type="ORF">WA026_001945</name>
</gene>
<organism evidence="2 3">
    <name type="scientific">Henosepilachna vigintioctopunctata</name>
    <dbReference type="NCBI Taxonomy" id="420089"/>
    <lineage>
        <taxon>Eukaryota</taxon>
        <taxon>Metazoa</taxon>
        <taxon>Ecdysozoa</taxon>
        <taxon>Arthropoda</taxon>
        <taxon>Hexapoda</taxon>
        <taxon>Insecta</taxon>
        <taxon>Pterygota</taxon>
        <taxon>Neoptera</taxon>
        <taxon>Endopterygota</taxon>
        <taxon>Coleoptera</taxon>
        <taxon>Polyphaga</taxon>
        <taxon>Cucujiformia</taxon>
        <taxon>Coccinelloidea</taxon>
        <taxon>Coccinellidae</taxon>
        <taxon>Epilachninae</taxon>
        <taxon>Epilachnini</taxon>
        <taxon>Henosepilachna</taxon>
    </lineage>
</organism>
<evidence type="ECO:0000259" key="1">
    <source>
        <dbReference type="PROSITE" id="PS50042"/>
    </source>
</evidence>
<dbReference type="InterPro" id="IPR000595">
    <property type="entry name" value="cNMP-bd_dom"/>
</dbReference>
<dbReference type="Proteomes" id="UP001431783">
    <property type="component" value="Unassembled WGS sequence"/>
</dbReference>
<name>A0AAW1UUT7_9CUCU</name>
<evidence type="ECO:0000313" key="2">
    <source>
        <dbReference type="EMBL" id="KAK9883757.1"/>
    </source>
</evidence>
<keyword evidence="3" id="KW-1185">Reference proteome</keyword>
<protein>
    <recommendedName>
        <fullName evidence="1">Cyclic nucleotide-binding domain-containing protein</fullName>
    </recommendedName>
</protein>
<dbReference type="CDD" id="cd00038">
    <property type="entry name" value="CAP_ED"/>
    <property type="match status" value="1"/>
</dbReference>
<dbReference type="Pfam" id="PF00027">
    <property type="entry name" value="cNMP_binding"/>
    <property type="match status" value="1"/>
</dbReference>
<dbReference type="InterPro" id="IPR018488">
    <property type="entry name" value="cNMP-bd_CS"/>
</dbReference>
<sequence length="156" mass="18210">MLESCSTPRVLKLIIYRTISNNNVLWWLKISSYFFGKFCIRHLVQDPGAWVCHLNDGAYFGEIALLSKETKRTANVIALEICETYRLDKKIFKSCLRKNPECLKIIQMVAELRHQRTNALEETFKEELFHKTYIGETTETRRSRAFSTSQRAQSIA</sequence>
<dbReference type="PROSITE" id="PS50042">
    <property type="entry name" value="CNMP_BINDING_3"/>
    <property type="match status" value="1"/>
</dbReference>
<reference evidence="2 3" key="1">
    <citation type="submission" date="2023-03" db="EMBL/GenBank/DDBJ databases">
        <title>Genome insight into feeding habits of ladybird beetles.</title>
        <authorList>
            <person name="Li H.-S."/>
            <person name="Huang Y.-H."/>
            <person name="Pang H."/>
        </authorList>
    </citation>
    <scope>NUCLEOTIDE SEQUENCE [LARGE SCALE GENOMIC DNA]</scope>
    <source>
        <strain evidence="2">SYSU_2023b</strain>
        <tissue evidence="2">Whole body</tissue>
    </source>
</reference>
<comment type="caution">
    <text evidence="2">The sequence shown here is derived from an EMBL/GenBank/DDBJ whole genome shotgun (WGS) entry which is preliminary data.</text>
</comment>
<accession>A0AAW1UUT7</accession>
<dbReference type="InterPro" id="IPR018490">
    <property type="entry name" value="cNMP-bd_dom_sf"/>
</dbReference>
<dbReference type="AlphaFoldDB" id="A0AAW1UUT7"/>
<dbReference type="PROSITE" id="PS00889">
    <property type="entry name" value="CNMP_BINDING_2"/>
    <property type="match status" value="1"/>
</dbReference>
<dbReference type="Gene3D" id="2.60.120.10">
    <property type="entry name" value="Jelly Rolls"/>
    <property type="match status" value="1"/>
</dbReference>
<dbReference type="EMBL" id="JARQZJ010000091">
    <property type="protein sequence ID" value="KAK9883757.1"/>
    <property type="molecule type" value="Genomic_DNA"/>
</dbReference>
<feature type="domain" description="Cyclic nucleotide-binding" evidence="1">
    <location>
        <begin position="36"/>
        <end position="101"/>
    </location>
</feature>